<dbReference type="RefSeq" id="WP_078573789.1">
    <property type="nucleotide sequence ID" value="NZ_MPZS01000001.1"/>
</dbReference>
<dbReference type="EMBL" id="MPZS01000001">
    <property type="protein sequence ID" value="OOY13587.1"/>
    <property type="molecule type" value="Genomic_DNA"/>
</dbReference>
<evidence type="ECO:0008006" key="12">
    <source>
        <dbReference type="Google" id="ProtNLM"/>
    </source>
</evidence>
<keyword evidence="11" id="KW-1185">Reference proteome</keyword>
<dbReference type="Proteomes" id="UP000242224">
    <property type="component" value="Unassembled WGS sequence"/>
</dbReference>
<evidence type="ECO:0000313" key="10">
    <source>
        <dbReference type="EMBL" id="OOY13587.1"/>
    </source>
</evidence>
<evidence type="ECO:0000256" key="3">
    <source>
        <dbReference type="ARBA" id="ARBA00022630"/>
    </source>
</evidence>
<dbReference type="Pfam" id="PF05199">
    <property type="entry name" value="GMC_oxred_C"/>
    <property type="match status" value="1"/>
</dbReference>
<feature type="domain" description="FAD dependent oxidoreductase" evidence="8">
    <location>
        <begin position="5"/>
        <end position="36"/>
    </location>
</feature>
<evidence type="ECO:0000256" key="2">
    <source>
        <dbReference type="ARBA" id="ARBA00010790"/>
    </source>
</evidence>
<comment type="similarity">
    <text evidence="2">Belongs to the GMC oxidoreductase family.</text>
</comment>
<reference evidence="10 11" key="1">
    <citation type="submission" date="2016-11" db="EMBL/GenBank/DDBJ databases">
        <title>A multilocus sequence analysis scheme for characterization of bacteria in the genus Thioclava.</title>
        <authorList>
            <person name="Liu Y."/>
            <person name="Shao Z."/>
        </authorList>
    </citation>
    <scope>NUCLEOTIDE SEQUENCE [LARGE SCALE GENOMIC DNA]</scope>
    <source>
        <strain evidence="10 11">11.10-0-13</strain>
    </source>
</reference>
<evidence type="ECO:0000256" key="1">
    <source>
        <dbReference type="ARBA" id="ARBA00001974"/>
    </source>
</evidence>
<evidence type="ECO:0000259" key="7">
    <source>
        <dbReference type="Pfam" id="PF00732"/>
    </source>
</evidence>
<dbReference type="InterPro" id="IPR000172">
    <property type="entry name" value="GMC_OxRdtase_N"/>
</dbReference>
<dbReference type="InterPro" id="IPR007867">
    <property type="entry name" value="GMC_OxRtase_C"/>
</dbReference>
<evidence type="ECO:0000259" key="8">
    <source>
        <dbReference type="Pfam" id="PF01266"/>
    </source>
</evidence>
<feature type="domain" description="Glucose-methanol-choline oxidoreductase N-terminal" evidence="7">
    <location>
        <begin position="191"/>
        <end position="329"/>
    </location>
</feature>
<organism evidence="10 11">
    <name type="scientific">Thioclava marina</name>
    <dbReference type="NCBI Taxonomy" id="1915077"/>
    <lineage>
        <taxon>Bacteria</taxon>
        <taxon>Pseudomonadati</taxon>
        <taxon>Pseudomonadota</taxon>
        <taxon>Alphaproteobacteria</taxon>
        <taxon>Rhodobacterales</taxon>
        <taxon>Paracoccaceae</taxon>
        <taxon>Thioclava</taxon>
    </lineage>
</organism>
<accession>A0ABX3MPW9</accession>
<dbReference type="SUPFAM" id="SSF51905">
    <property type="entry name" value="FAD/NAD(P)-binding domain"/>
    <property type="match status" value="1"/>
</dbReference>
<evidence type="ECO:0000259" key="9">
    <source>
        <dbReference type="Pfam" id="PF05199"/>
    </source>
</evidence>
<feature type="compositionally biased region" description="Pro residues" evidence="6">
    <location>
        <begin position="176"/>
        <end position="187"/>
    </location>
</feature>
<dbReference type="InterPro" id="IPR051473">
    <property type="entry name" value="P2Ox-like"/>
</dbReference>
<dbReference type="Pfam" id="PF01266">
    <property type="entry name" value="DAO"/>
    <property type="match status" value="1"/>
</dbReference>
<comment type="caution">
    <text evidence="10">The sequence shown here is derived from an EMBL/GenBank/DDBJ whole genome shotgun (WGS) entry which is preliminary data.</text>
</comment>
<feature type="region of interest" description="Disordered" evidence="6">
    <location>
        <begin position="163"/>
        <end position="187"/>
    </location>
</feature>
<dbReference type="Pfam" id="PF00732">
    <property type="entry name" value="GMC_oxred_N"/>
    <property type="match status" value="1"/>
</dbReference>
<evidence type="ECO:0000256" key="4">
    <source>
        <dbReference type="ARBA" id="ARBA00022827"/>
    </source>
</evidence>
<dbReference type="PANTHER" id="PTHR42784">
    <property type="entry name" value="PYRANOSE 2-OXIDASE"/>
    <property type="match status" value="1"/>
</dbReference>
<proteinExistence type="inferred from homology"/>
<dbReference type="InterPro" id="IPR036188">
    <property type="entry name" value="FAD/NAD-bd_sf"/>
</dbReference>
<dbReference type="SUPFAM" id="SSF54373">
    <property type="entry name" value="FAD-linked reductases, C-terminal domain"/>
    <property type="match status" value="1"/>
</dbReference>
<dbReference type="PANTHER" id="PTHR42784:SF1">
    <property type="entry name" value="PYRANOSE 2-OXIDASE"/>
    <property type="match status" value="1"/>
</dbReference>
<keyword evidence="3" id="KW-0285">Flavoprotein</keyword>
<keyword evidence="5" id="KW-0560">Oxidoreductase</keyword>
<evidence type="ECO:0000313" key="11">
    <source>
        <dbReference type="Proteomes" id="UP000242224"/>
    </source>
</evidence>
<evidence type="ECO:0000256" key="5">
    <source>
        <dbReference type="ARBA" id="ARBA00023002"/>
    </source>
</evidence>
<evidence type="ECO:0000256" key="6">
    <source>
        <dbReference type="SAM" id="MobiDB-lite"/>
    </source>
</evidence>
<feature type="domain" description="Glucose-methanol-choline oxidoreductase C-terminal" evidence="9">
    <location>
        <begin position="423"/>
        <end position="544"/>
    </location>
</feature>
<keyword evidence="4" id="KW-0274">FAD</keyword>
<comment type="cofactor">
    <cofactor evidence="1">
        <name>FAD</name>
        <dbReference type="ChEBI" id="CHEBI:57692"/>
    </cofactor>
</comment>
<dbReference type="Gene3D" id="3.50.50.60">
    <property type="entry name" value="FAD/NAD(P)-binding domain"/>
    <property type="match status" value="2"/>
</dbReference>
<protein>
    <recommendedName>
        <fullName evidence="12">GMC family oxidoreductase</fullName>
    </recommendedName>
</protein>
<name>A0ABX3MPW9_9RHOB</name>
<dbReference type="InterPro" id="IPR006076">
    <property type="entry name" value="FAD-dep_OxRdtase"/>
</dbReference>
<gene>
    <name evidence="10" type="ORF">BMG00_07410</name>
</gene>
<sequence>MNAPDVVIIGSGAGGAASAWALTKRGLSVLLLEAGPVFDPVRDYSLTNTDWERHLFPAPPGSRGEILYGDLGRLDPADRDLQSFDAVTPRQPPPASREAGGIGYAHVMGVGGSTLHFVGEAHRLHPASFHLARDHGVGADWPLSYDELAPYYVQAEAMMGVAGPAEPSGSDARPRAAPPPLPAHPLSPPARRLVEAGGKVGLPFEANMRAANSVPYDGRPSCNYCGQCSRGCPLGDKGSADVTYLRHAQESGHLTLIANAPVTRIELGPNGRAAAVHYVHAGRTVRQETPILILSGGAVQTPRLLLASAQPGAPDGVANGSGQVGRNFMETLGWSSTAILPGLENSHMGLPADAICWAQSAPDGVQGAVGGCRYTSAVRELGLSGPIGYAQRLVPGHGAAFHRAMQAQFGSAITVAAIGAVIPDERSHVTLSPERRDANGVPLPVISSVLTQNSLALLRKMAEGCRSLLRATGAGALLEERGSWDSFSATHVFGTARMGTDSASSVADAFGRSHDHANLWISDASLFSSTGGGEAPSLTIGALALRQAEQIAG</sequence>